<proteinExistence type="predicted"/>
<name>A0A345MIQ4_9CAUD</name>
<evidence type="ECO:0000313" key="1">
    <source>
        <dbReference type="EMBL" id="AXH70435.1"/>
    </source>
</evidence>
<sequence>MRSGKGRPCPTPSKTVYGSGYEAERAMYKMWRAGRARRGNKLPSRTYRCPCGKWHLTSKPKRDRVQVNEGNYVRQ</sequence>
<gene>
    <name evidence="1" type="primary">48</name>
    <name evidence="1" type="ORF">SEA_DAREDEVIL_48</name>
</gene>
<dbReference type="EMBL" id="MH590603">
    <property type="protein sequence ID" value="AXH70435.1"/>
    <property type="molecule type" value="Genomic_DNA"/>
</dbReference>
<keyword evidence="2" id="KW-1185">Reference proteome</keyword>
<organism evidence="1 2">
    <name type="scientific">Gordonia phage Daredevil</name>
    <dbReference type="NCBI Taxonomy" id="2283286"/>
    <lineage>
        <taxon>Viruses</taxon>
        <taxon>Duplodnaviria</taxon>
        <taxon>Heunggongvirae</taxon>
        <taxon>Uroviricota</taxon>
        <taxon>Caudoviricetes</taxon>
        <taxon>Daredevilvirus</taxon>
        <taxon>Daredevilvirus daredevil</taxon>
    </lineage>
</organism>
<accession>A0A345MIQ4</accession>
<dbReference type="RefSeq" id="YP_009807162.1">
    <property type="nucleotide sequence ID" value="NC_048021.1"/>
</dbReference>
<dbReference type="GeneID" id="54998038"/>
<dbReference type="KEGG" id="vg:54998038"/>
<dbReference type="Proteomes" id="UP000257597">
    <property type="component" value="Segment"/>
</dbReference>
<evidence type="ECO:0000313" key="2">
    <source>
        <dbReference type="Proteomes" id="UP000257597"/>
    </source>
</evidence>
<reference evidence="2" key="1">
    <citation type="submission" date="2018-07" db="EMBL/GenBank/DDBJ databases">
        <authorList>
            <person name="Quirk P.G."/>
            <person name="Krulwich T.A."/>
        </authorList>
    </citation>
    <scope>NUCLEOTIDE SEQUENCE [LARGE SCALE GENOMIC DNA]</scope>
</reference>
<protein>
    <submittedName>
        <fullName evidence="1">Uncharacterized protein</fullName>
    </submittedName>
</protein>